<keyword evidence="2" id="KW-1133">Transmembrane helix</keyword>
<feature type="region of interest" description="Disordered" evidence="1">
    <location>
        <begin position="93"/>
        <end position="198"/>
    </location>
</feature>
<feature type="compositionally biased region" description="Basic and acidic residues" evidence="1">
    <location>
        <begin position="133"/>
        <end position="146"/>
    </location>
</feature>
<name>A0A811UVL7_CERCA</name>
<comment type="caution">
    <text evidence="3">The sequence shown here is derived from an EMBL/GenBank/DDBJ whole genome shotgun (WGS) entry which is preliminary data.</text>
</comment>
<feature type="compositionally biased region" description="Basic and acidic residues" evidence="1">
    <location>
        <begin position="155"/>
        <end position="167"/>
    </location>
</feature>
<dbReference type="EMBL" id="CAJHJT010000023">
    <property type="protein sequence ID" value="CAD7002035.1"/>
    <property type="molecule type" value="Genomic_DNA"/>
</dbReference>
<evidence type="ECO:0000313" key="3">
    <source>
        <dbReference type="EMBL" id="CAD7002035.1"/>
    </source>
</evidence>
<evidence type="ECO:0000313" key="4">
    <source>
        <dbReference type="Proteomes" id="UP000606786"/>
    </source>
</evidence>
<sequence length="198" mass="22862">MFRAIKVPMQSITKINKTELHLSLGGSIMSNIFLHPLIFGVVFGAKTPEKVRETLIGRYCSNWLSPNHSLHTDTSEAGCQRCSENQHTLLHFHEKRSTKGPSKRRRTVQNEQQDYSSDEVLTVDASDSGTETRPLHPPDQGKDELNKSGAQRRPFHPEPREGAETRPFRPLLQNERRTINDRRQRRHVNHRRLETRSL</sequence>
<evidence type="ECO:0000256" key="1">
    <source>
        <dbReference type="SAM" id="MobiDB-lite"/>
    </source>
</evidence>
<proteinExistence type="predicted"/>
<keyword evidence="2" id="KW-0472">Membrane</keyword>
<reference evidence="3" key="1">
    <citation type="submission" date="2020-11" db="EMBL/GenBank/DDBJ databases">
        <authorList>
            <person name="Whitehead M."/>
        </authorList>
    </citation>
    <scope>NUCLEOTIDE SEQUENCE</scope>
    <source>
        <strain evidence="3">EGII</strain>
    </source>
</reference>
<keyword evidence="4" id="KW-1185">Reference proteome</keyword>
<feature type="transmembrane region" description="Helical" evidence="2">
    <location>
        <begin position="20"/>
        <end position="45"/>
    </location>
</feature>
<feature type="compositionally biased region" description="Basic residues" evidence="1">
    <location>
        <begin position="98"/>
        <end position="107"/>
    </location>
</feature>
<organism evidence="3 4">
    <name type="scientific">Ceratitis capitata</name>
    <name type="common">Mediterranean fruit fly</name>
    <name type="synonym">Tephritis capitata</name>
    <dbReference type="NCBI Taxonomy" id="7213"/>
    <lineage>
        <taxon>Eukaryota</taxon>
        <taxon>Metazoa</taxon>
        <taxon>Ecdysozoa</taxon>
        <taxon>Arthropoda</taxon>
        <taxon>Hexapoda</taxon>
        <taxon>Insecta</taxon>
        <taxon>Pterygota</taxon>
        <taxon>Neoptera</taxon>
        <taxon>Endopterygota</taxon>
        <taxon>Diptera</taxon>
        <taxon>Brachycera</taxon>
        <taxon>Muscomorpha</taxon>
        <taxon>Tephritoidea</taxon>
        <taxon>Tephritidae</taxon>
        <taxon>Ceratitis</taxon>
        <taxon>Ceratitis</taxon>
    </lineage>
</organism>
<protein>
    <submittedName>
        <fullName evidence="3">(Mediterranean fruit fly) hypothetical protein</fullName>
    </submittedName>
</protein>
<evidence type="ECO:0000256" key="2">
    <source>
        <dbReference type="SAM" id="Phobius"/>
    </source>
</evidence>
<dbReference type="Proteomes" id="UP000606786">
    <property type="component" value="Unassembled WGS sequence"/>
</dbReference>
<dbReference type="AlphaFoldDB" id="A0A811UVL7"/>
<accession>A0A811UVL7</accession>
<gene>
    <name evidence="3" type="ORF">CCAP1982_LOCUS10523</name>
</gene>
<keyword evidence="2" id="KW-0812">Transmembrane</keyword>